<reference evidence="2" key="1">
    <citation type="submission" date="2019-12" db="EMBL/GenBank/DDBJ databases">
        <title>Spodoptera exigua parasitoid killing factors.</title>
        <authorList>
            <person name="Gasmi L."/>
            <person name="Herrero S."/>
        </authorList>
    </citation>
    <scope>NUCLEOTIDE SEQUENCE</scope>
</reference>
<gene>
    <name evidence="2" type="primary">pkf2</name>
</gene>
<name>A0A866W3E8_SPOEX</name>
<feature type="chain" id="PRO_5032889224" evidence="1">
    <location>
        <begin position="22"/>
        <end position="145"/>
    </location>
</feature>
<keyword evidence="1" id="KW-0732">Signal</keyword>
<dbReference type="EMBL" id="MN871516">
    <property type="protein sequence ID" value="QOE77908.1"/>
    <property type="molecule type" value="mRNA"/>
</dbReference>
<proteinExistence type="evidence at transcript level"/>
<evidence type="ECO:0000256" key="1">
    <source>
        <dbReference type="SAM" id="SignalP"/>
    </source>
</evidence>
<organism evidence="2">
    <name type="scientific">Spodoptera exigua</name>
    <name type="common">Beet armyworm</name>
    <name type="synonym">Noctua fulgens</name>
    <dbReference type="NCBI Taxonomy" id="7107"/>
    <lineage>
        <taxon>Eukaryota</taxon>
        <taxon>Metazoa</taxon>
        <taxon>Ecdysozoa</taxon>
        <taxon>Arthropoda</taxon>
        <taxon>Hexapoda</taxon>
        <taxon>Insecta</taxon>
        <taxon>Pterygota</taxon>
        <taxon>Neoptera</taxon>
        <taxon>Endopterygota</taxon>
        <taxon>Lepidoptera</taxon>
        <taxon>Glossata</taxon>
        <taxon>Ditrysia</taxon>
        <taxon>Noctuoidea</taxon>
        <taxon>Noctuidae</taxon>
        <taxon>Amphipyrinae</taxon>
        <taxon>Spodoptera</taxon>
    </lineage>
</organism>
<sequence length="145" mass="17037">MNTKAHLYLWLLLLLQSSIDCFKYDPSKYAIGLFEAYSPNGDGHSVPCMGTCYGTRKEVCRFGWDQEYEGKNCKLSDNVLTRHYTEYYQGTTKQCISNCKHFGGYYKPWCITEDSWWMCIKEIPRNVTRKLYSYQTTRLKAEQDA</sequence>
<feature type="signal peptide" evidence="1">
    <location>
        <begin position="1"/>
        <end position="21"/>
    </location>
</feature>
<dbReference type="AlphaFoldDB" id="A0A866W3E8"/>
<evidence type="ECO:0000313" key="2">
    <source>
        <dbReference type="EMBL" id="QOE77908.1"/>
    </source>
</evidence>
<protein>
    <submittedName>
        <fullName evidence="2">Parasitoid killing factor 2</fullName>
    </submittedName>
</protein>
<accession>A0A866W3E8</accession>